<reference evidence="9 10" key="1">
    <citation type="submission" date="2020-04" db="EMBL/GenBank/DDBJ databases">
        <title>Description of novel Gluconacetobacter.</title>
        <authorList>
            <person name="Sombolestani A."/>
        </authorList>
    </citation>
    <scope>NUCLEOTIDE SEQUENCE [LARGE SCALE GENOMIC DNA]</scope>
    <source>
        <strain evidence="9 10">LMG 27802</strain>
    </source>
</reference>
<dbReference type="Pfam" id="PF25917">
    <property type="entry name" value="BSH_RND"/>
    <property type="match status" value="1"/>
</dbReference>
<dbReference type="PANTHER" id="PTHR30158">
    <property type="entry name" value="ACRA/E-RELATED COMPONENT OF DRUG EFFLUX TRANSPORTER"/>
    <property type="match status" value="1"/>
</dbReference>
<evidence type="ECO:0000313" key="10">
    <source>
        <dbReference type="Proteomes" id="UP000578030"/>
    </source>
</evidence>
<evidence type="ECO:0000256" key="1">
    <source>
        <dbReference type="ARBA" id="ARBA00004196"/>
    </source>
</evidence>
<dbReference type="GO" id="GO:0005886">
    <property type="term" value="C:plasma membrane"/>
    <property type="evidence" value="ECO:0007669"/>
    <property type="project" value="UniProtKB-SubCell"/>
</dbReference>
<evidence type="ECO:0000259" key="8">
    <source>
        <dbReference type="Pfam" id="PF25967"/>
    </source>
</evidence>
<keyword evidence="10" id="KW-1185">Reference proteome</keyword>
<dbReference type="Gene3D" id="1.10.287.470">
    <property type="entry name" value="Helix hairpin bin"/>
    <property type="match status" value="1"/>
</dbReference>
<evidence type="ECO:0000256" key="2">
    <source>
        <dbReference type="ARBA" id="ARBA00009477"/>
    </source>
</evidence>
<feature type="signal peptide" evidence="4">
    <location>
        <begin position="1"/>
        <end position="21"/>
    </location>
</feature>
<accession>A0A7W4K7Q0</accession>
<evidence type="ECO:0000256" key="3">
    <source>
        <dbReference type="SAM" id="MobiDB-lite"/>
    </source>
</evidence>
<dbReference type="FunFam" id="2.40.420.20:FF:000001">
    <property type="entry name" value="Efflux RND transporter periplasmic adaptor subunit"/>
    <property type="match status" value="1"/>
</dbReference>
<evidence type="ECO:0000259" key="6">
    <source>
        <dbReference type="Pfam" id="PF25917"/>
    </source>
</evidence>
<comment type="caution">
    <text evidence="9">The sequence shown here is derived from an EMBL/GenBank/DDBJ whole genome shotgun (WGS) entry which is preliminary data.</text>
</comment>
<dbReference type="PROSITE" id="PS51257">
    <property type="entry name" value="PROKAR_LIPOPROTEIN"/>
    <property type="match status" value="1"/>
</dbReference>
<dbReference type="InterPro" id="IPR058627">
    <property type="entry name" value="MdtA-like_C"/>
</dbReference>
<dbReference type="NCBIfam" id="TIGR01730">
    <property type="entry name" value="RND_mfp"/>
    <property type="match status" value="1"/>
</dbReference>
<dbReference type="PANTHER" id="PTHR30158:SF3">
    <property type="entry name" value="MULTIDRUG EFFLUX PUMP SUBUNIT ACRA-RELATED"/>
    <property type="match status" value="1"/>
</dbReference>
<dbReference type="InterPro" id="IPR058624">
    <property type="entry name" value="MdtA-like_HH"/>
</dbReference>
<dbReference type="InterPro" id="IPR006143">
    <property type="entry name" value="RND_pump_MFP"/>
</dbReference>
<feature type="domain" description="Multidrug resistance protein MdtA-like beta-barrel" evidence="7">
    <location>
        <begin position="208"/>
        <end position="298"/>
    </location>
</feature>
<dbReference type="GO" id="GO:0022857">
    <property type="term" value="F:transmembrane transporter activity"/>
    <property type="evidence" value="ECO:0007669"/>
    <property type="project" value="InterPro"/>
</dbReference>
<dbReference type="SUPFAM" id="SSF111369">
    <property type="entry name" value="HlyD-like secretion proteins"/>
    <property type="match status" value="1"/>
</dbReference>
<evidence type="ECO:0000313" key="9">
    <source>
        <dbReference type="EMBL" id="MBB2201898.1"/>
    </source>
</evidence>
<dbReference type="Gene3D" id="2.40.50.100">
    <property type="match status" value="1"/>
</dbReference>
<comment type="similarity">
    <text evidence="2">Belongs to the membrane fusion protein (MFP) (TC 8.A.1) family.</text>
</comment>
<dbReference type="Pfam" id="PF25876">
    <property type="entry name" value="HH_MFP_RND"/>
    <property type="match status" value="1"/>
</dbReference>
<proteinExistence type="inferred from homology"/>
<feature type="domain" description="Multidrug resistance protein MdtA-like barrel-sandwich hybrid" evidence="6">
    <location>
        <begin position="62"/>
        <end position="203"/>
    </location>
</feature>
<dbReference type="Pfam" id="PF25967">
    <property type="entry name" value="RND-MFP_C"/>
    <property type="match status" value="1"/>
</dbReference>
<dbReference type="InterPro" id="IPR058625">
    <property type="entry name" value="MdtA-like_BSH"/>
</dbReference>
<dbReference type="InterPro" id="IPR058626">
    <property type="entry name" value="MdtA-like_b-barrel"/>
</dbReference>
<gene>
    <name evidence="9" type="ORF">HLH28_09970</name>
</gene>
<feature type="chain" id="PRO_5031156132" evidence="4">
    <location>
        <begin position="22"/>
        <end position="389"/>
    </location>
</feature>
<comment type="subcellular location">
    <subcellularLocation>
        <location evidence="1">Cell envelope</location>
    </subcellularLocation>
</comment>
<sequence length="389" mass="41176">MTYPRPSRAVLLAAGASLALAGCGRKAAPPAPPPQAVDVMTLRASPVGITTDLPGRTEAVEIAQVRPQVNGVIQKRLFVEGSDVTAGQQLYQIDPSAYQATYDSAHAQLLRAQAARVTAQARLDRYGPLARAHAVSRQDYDDALATAREADADIAQARATMNRAAVDVGYTRVLSPISGRIGRSLMTVGALATVNQTSNLSIVTRLDPIYVDVNLPATRLLELRRELKQGRLSRAGDDAATVSLTLEDGSSYETQGRLEFSEVNVDETTATVVVRAVFPNPDHMLLPGMYVHAELQEGVDPTALRVPQVAVARTPHGDPIVMVVGTDRKVSIRPVTTGPAVGTDWIVTAGLKPGEQVVVSGLQKIHPGDTVNPSEVAQTDAPQGQGKAG</sequence>
<dbReference type="EMBL" id="JABEQM010000007">
    <property type="protein sequence ID" value="MBB2201898.1"/>
    <property type="molecule type" value="Genomic_DNA"/>
</dbReference>
<feature type="region of interest" description="Disordered" evidence="3">
    <location>
        <begin position="366"/>
        <end position="389"/>
    </location>
</feature>
<feature type="domain" description="Multidrug resistance protein MdtA-like alpha-helical hairpin" evidence="5">
    <location>
        <begin position="101"/>
        <end position="171"/>
    </location>
</feature>
<keyword evidence="4" id="KW-0732">Signal</keyword>
<protein>
    <submittedName>
        <fullName evidence="9">Efflux RND transporter periplasmic adaptor subunit</fullName>
    </submittedName>
</protein>
<evidence type="ECO:0000259" key="5">
    <source>
        <dbReference type="Pfam" id="PF25876"/>
    </source>
</evidence>
<evidence type="ECO:0000259" key="7">
    <source>
        <dbReference type="Pfam" id="PF25944"/>
    </source>
</evidence>
<dbReference type="Proteomes" id="UP000578030">
    <property type="component" value="Unassembled WGS sequence"/>
</dbReference>
<dbReference type="GO" id="GO:0046677">
    <property type="term" value="P:response to antibiotic"/>
    <property type="evidence" value="ECO:0007669"/>
    <property type="project" value="TreeGrafter"/>
</dbReference>
<dbReference type="Gene3D" id="2.40.30.170">
    <property type="match status" value="1"/>
</dbReference>
<dbReference type="AlphaFoldDB" id="A0A7W4K7Q0"/>
<organism evidence="9 10">
    <name type="scientific">Gluconacetobacter tumulisoli</name>
    <dbReference type="NCBI Taxonomy" id="1286189"/>
    <lineage>
        <taxon>Bacteria</taxon>
        <taxon>Pseudomonadati</taxon>
        <taxon>Pseudomonadota</taxon>
        <taxon>Alphaproteobacteria</taxon>
        <taxon>Acetobacterales</taxon>
        <taxon>Acetobacteraceae</taxon>
        <taxon>Gluconacetobacter</taxon>
    </lineage>
</organism>
<evidence type="ECO:0000256" key="4">
    <source>
        <dbReference type="SAM" id="SignalP"/>
    </source>
</evidence>
<feature type="domain" description="Multidrug resistance protein MdtA-like C-terminal permuted SH3" evidence="8">
    <location>
        <begin position="303"/>
        <end position="364"/>
    </location>
</feature>
<name>A0A7W4K7Q0_9PROT</name>
<feature type="compositionally biased region" description="Polar residues" evidence="3">
    <location>
        <begin position="371"/>
        <end position="382"/>
    </location>
</feature>
<dbReference type="RefSeq" id="WP_182958401.1">
    <property type="nucleotide sequence ID" value="NZ_JABEQM010000007.1"/>
</dbReference>
<dbReference type="Pfam" id="PF25944">
    <property type="entry name" value="Beta-barrel_RND"/>
    <property type="match status" value="1"/>
</dbReference>
<dbReference type="Gene3D" id="2.40.420.20">
    <property type="match status" value="1"/>
</dbReference>